<keyword evidence="4" id="KW-1185">Reference proteome</keyword>
<organism evidence="3 4">
    <name type="scientific">Friedmanniomyces simplex</name>
    <dbReference type="NCBI Taxonomy" id="329884"/>
    <lineage>
        <taxon>Eukaryota</taxon>
        <taxon>Fungi</taxon>
        <taxon>Dikarya</taxon>
        <taxon>Ascomycota</taxon>
        <taxon>Pezizomycotina</taxon>
        <taxon>Dothideomycetes</taxon>
        <taxon>Dothideomycetidae</taxon>
        <taxon>Mycosphaerellales</taxon>
        <taxon>Teratosphaeriaceae</taxon>
        <taxon>Friedmanniomyces</taxon>
    </lineage>
</organism>
<evidence type="ECO:0000259" key="2">
    <source>
        <dbReference type="Pfam" id="PF07110"/>
    </source>
</evidence>
<dbReference type="EMBL" id="NAJQ01000207">
    <property type="protein sequence ID" value="TKA75001.1"/>
    <property type="molecule type" value="Genomic_DNA"/>
</dbReference>
<proteinExistence type="inferred from homology"/>
<dbReference type="Proteomes" id="UP000309340">
    <property type="component" value="Unassembled WGS sequence"/>
</dbReference>
<dbReference type="AlphaFoldDB" id="A0A4U0XFK7"/>
<evidence type="ECO:0000313" key="3">
    <source>
        <dbReference type="EMBL" id="TKA75001.1"/>
    </source>
</evidence>
<accession>A0A4U0XFK7</accession>
<feature type="domain" description="EthD" evidence="2">
    <location>
        <begin position="36"/>
        <end position="106"/>
    </location>
</feature>
<dbReference type="SUPFAM" id="SSF54909">
    <property type="entry name" value="Dimeric alpha+beta barrel"/>
    <property type="match status" value="1"/>
</dbReference>
<name>A0A4U0XFK7_9PEZI</name>
<dbReference type="InterPro" id="IPR009799">
    <property type="entry name" value="EthD_dom"/>
</dbReference>
<dbReference type="Pfam" id="PF07110">
    <property type="entry name" value="EthD"/>
    <property type="match status" value="1"/>
</dbReference>
<sequence length="152" mass="17323">MTLKKIDHGFKNDALSYDATPNYQPCIKLSFFFNKRPEVSHEQFHKHWETVHADLTIAAKDFKACKIQRYVQFHQTPDMKEKAKQLGLEHVAFDGCSEIWSPEYANAMQPDCAHFLAFPIHVMVGYDNLIFGHAIPGEGGKDGITPETLQSK</sequence>
<evidence type="ECO:0000313" key="4">
    <source>
        <dbReference type="Proteomes" id="UP000309340"/>
    </source>
</evidence>
<gene>
    <name evidence="3" type="ORF">B0A55_02647</name>
</gene>
<reference evidence="3 4" key="1">
    <citation type="submission" date="2017-03" db="EMBL/GenBank/DDBJ databases">
        <title>Genomes of endolithic fungi from Antarctica.</title>
        <authorList>
            <person name="Coleine C."/>
            <person name="Masonjones S."/>
            <person name="Stajich J.E."/>
        </authorList>
    </citation>
    <scope>NUCLEOTIDE SEQUENCE [LARGE SCALE GENOMIC DNA]</scope>
    <source>
        <strain evidence="3 4">CCFEE 5184</strain>
    </source>
</reference>
<dbReference type="OrthoDB" id="3454835at2759"/>
<comment type="similarity">
    <text evidence="1">Belongs to the tpcK family.</text>
</comment>
<dbReference type="STRING" id="329884.A0A4U0XFK7"/>
<protein>
    <recommendedName>
        <fullName evidence="2">EthD domain-containing protein</fullName>
    </recommendedName>
</protein>
<dbReference type="Gene3D" id="3.30.70.100">
    <property type="match status" value="1"/>
</dbReference>
<dbReference type="InterPro" id="IPR011008">
    <property type="entry name" value="Dimeric_a/b-barrel"/>
</dbReference>
<dbReference type="GO" id="GO:0016491">
    <property type="term" value="F:oxidoreductase activity"/>
    <property type="evidence" value="ECO:0007669"/>
    <property type="project" value="InterPro"/>
</dbReference>
<comment type="caution">
    <text evidence="3">The sequence shown here is derived from an EMBL/GenBank/DDBJ whole genome shotgun (WGS) entry which is preliminary data.</text>
</comment>
<evidence type="ECO:0000256" key="1">
    <source>
        <dbReference type="ARBA" id="ARBA00005986"/>
    </source>
</evidence>